<sequence length="128" mass="13934">MFPYCPWAHLDEAPPVDKAPPVRLCLVLPFPVRDRRGPTPPACLAPSLLLPPAGGRASTFPRSADLVGAPRPGARAWPRRSPARAPPGCSRARPPARAPVRLLQLAPLLPAHWRGWRRRDGFVGLLRG</sequence>
<proteinExistence type="predicted"/>
<dbReference type="EMBL" id="CM029054">
    <property type="protein sequence ID" value="KAG2541443.1"/>
    <property type="molecule type" value="Genomic_DNA"/>
</dbReference>
<feature type="region of interest" description="Disordered" evidence="1">
    <location>
        <begin position="61"/>
        <end position="96"/>
    </location>
</feature>
<evidence type="ECO:0000313" key="2">
    <source>
        <dbReference type="EMBL" id="KAG2541443.1"/>
    </source>
</evidence>
<organism evidence="2 3">
    <name type="scientific">Panicum virgatum</name>
    <name type="common">Blackwell switchgrass</name>
    <dbReference type="NCBI Taxonomy" id="38727"/>
    <lineage>
        <taxon>Eukaryota</taxon>
        <taxon>Viridiplantae</taxon>
        <taxon>Streptophyta</taxon>
        <taxon>Embryophyta</taxon>
        <taxon>Tracheophyta</taxon>
        <taxon>Spermatophyta</taxon>
        <taxon>Magnoliopsida</taxon>
        <taxon>Liliopsida</taxon>
        <taxon>Poales</taxon>
        <taxon>Poaceae</taxon>
        <taxon>PACMAD clade</taxon>
        <taxon>Panicoideae</taxon>
        <taxon>Panicodae</taxon>
        <taxon>Paniceae</taxon>
        <taxon>Panicinae</taxon>
        <taxon>Panicum</taxon>
        <taxon>Panicum sect. Hiantes</taxon>
    </lineage>
</organism>
<comment type="caution">
    <text evidence="2">The sequence shown here is derived from an EMBL/GenBank/DDBJ whole genome shotgun (WGS) entry which is preliminary data.</text>
</comment>
<name>A0A8T0MY03_PANVG</name>
<keyword evidence="3" id="KW-1185">Reference proteome</keyword>
<dbReference type="AlphaFoldDB" id="A0A8T0MY03"/>
<evidence type="ECO:0000313" key="3">
    <source>
        <dbReference type="Proteomes" id="UP000823388"/>
    </source>
</evidence>
<gene>
    <name evidence="2" type="ORF">PVAP13_9NG682014</name>
</gene>
<evidence type="ECO:0000256" key="1">
    <source>
        <dbReference type="SAM" id="MobiDB-lite"/>
    </source>
</evidence>
<accession>A0A8T0MY03</accession>
<dbReference type="Proteomes" id="UP000823388">
    <property type="component" value="Chromosome 9N"/>
</dbReference>
<reference evidence="2" key="1">
    <citation type="submission" date="2020-05" db="EMBL/GenBank/DDBJ databases">
        <title>WGS assembly of Panicum virgatum.</title>
        <authorList>
            <person name="Lovell J.T."/>
            <person name="Jenkins J."/>
            <person name="Shu S."/>
            <person name="Juenger T.E."/>
            <person name="Schmutz J."/>
        </authorList>
    </citation>
    <scope>NUCLEOTIDE SEQUENCE</scope>
    <source>
        <strain evidence="2">AP13</strain>
    </source>
</reference>
<protein>
    <submittedName>
        <fullName evidence="2">Uncharacterized protein</fullName>
    </submittedName>
</protein>
<feature type="compositionally biased region" description="Low complexity" evidence="1">
    <location>
        <begin position="86"/>
        <end position="96"/>
    </location>
</feature>